<dbReference type="EMBL" id="CP036291">
    <property type="protein sequence ID" value="QDU89905.1"/>
    <property type="molecule type" value="Genomic_DNA"/>
</dbReference>
<dbReference type="InterPro" id="IPR051257">
    <property type="entry name" value="Diverse_CBS-Domain"/>
</dbReference>
<dbReference type="InterPro" id="IPR000644">
    <property type="entry name" value="CBS_dom"/>
</dbReference>
<feature type="domain" description="CBS" evidence="3">
    <location>
        <begin position="8"/>
        <end position="64"/>
    </location>
</feature>
<dbReference type="Proteomes" id="UP000317429">
    <property type="component" value="Chromosome"/>
</dbReference>
<protein>
    <submittedName>
        <fullName evidence="4">Hypoxic response protein 1</fullName>
    </submittedName>
</protein>
<evidence type="ECO:0000256" key="2">
    <source>
        <dbReference type="PROSITE-ProRule" id="PRU00703"/>
    </source>
</evidence>
<dbReference type="PANTHER" id="PTHR43080:SF2">
    <property type="entry name" value="CBS DOMAIN-CONTAINING PROTEIN"/>
    <property type="match status" value="1"/>
</dbReference>
<evidence type="ECO:0000313" key="5">
    <source>
        <dbReference type="Proteomes" id="UP000317429"/>
    </source>
</evidence>
<sequence>MKVAGQIMNVQLDTIDASAPVRDAIDLLLNHNYSGLPVVDGAGKLLGVITEYALLAIAYDENVENQTVGEHMTKDLVTADVNESVRRIADLFIVHRVRRIPVTKDGKLVGQISRRDVLRALRANSPSLAAV</sequence>
<dbReference type="PANTHER" id="PTHR43080">
    <property type="entry name" value="CBS DOMAIN-CONTAINING PROTEIN CBSX3, MITOCHONDRIAL"/>
    <property type="match status" value="1"/>
</dbReference>
<dbReference type="KEGG" id="pnd:Pla175_33020"/>
<dbReference type="RefSeq" id="WP_197526908.1">
    <property type="nucleotide sequence ID" value="NZ_CP036291.1"/>
</dbReference>
<dbReference type="SMART" id="SM00116">
    <property type="entry name" value="CBS"/>
    <property type="match status" value="2"/>
</dbReference>
<dbReference type="PROSITE" id="PS51371">
    <property type="entry name" value="CBS"/>
    <property type="match status" value="2"/>
</dbReference>
<name>A0A518DEJ4_9BACT</name>
<evidence type="ECO:0000256" key="1">
    <source>
        <dbReference type="ARBA" id="ARBA00023122"/>
    </source>
</evidence>
<dbReference type="AlphaFoldDB" id="A0A518DEJ4"/>
<dbReference type="SUPFAM" id="SSF54631">
    <property type="entry name" value="CBS-domain pair"/>
    <property type="match status" value="1"/>
</dbReference>
<dbReference type="Pfam" id="PF00571">
    <property type="entry name" value="CBS"/>
    <property type="match status" value="2"/>
</dbReference>
<dbReference type="Gene3D" id="3.10.580.10">
    <property type="entry name" value="CBS-domain"/>
    <property type="match status" value="1"/>
</dbReference>
<proteinExistence type="predicted"/>
<evidence type="ECO:0000313" key="4">
    <source>
        <dbReference type="EMBL" id="QDU89905.1"/>
    </source>
</evidence>
<keyword evidence="1 2" id="KW-0129">CBS domain</keyword>
<keyword evidence="5" id="KW-1185">Reference proteome</keyword>
<feature type="domain" description="CBS" evidence="3">
    <location>
        <begin position="72"/>
        <end position="127"/>
    </location>
</feature>
<accession>A0A518DEJ4</accession>
<dbReference type="InterPro" id="IPR046342">
    <property type="entry name" value="CBS_dom_sf"/>
</dbReference>
<reference evidence="4 5" key="1">
    <citation type="submission" date="2019-02" db="EMBL/GenBank/DDBJ databases">
        <title>Deep-cultivation of Planctomycetes and their phenomic and genomic characterization uncovers novel biology.</title>
        <authorList>
            <person name="Wiegand S."/>
            <person name="Jogler M."/>
            <person name="Boedeker C."/>
            <person name="Pinto D."/>
            <person name="Vollmers J."/>
            <person name="Rivas-Marin E."/>
            <person name="Kohn T."/>
            <person name="Peeters S.H."/>
            <person name="Heuer A."/>
            <person name="Rast P."/>
            <person name="Oberbeckmann S."/>
            <person name="Bunk B."/>
            <person name="Jeske O."/>
            <person name="Meyerdierks A."/>
            <person name="Storesund J.E."/>
            <person name="Kallscheuer N."/>
            <person name="Luecker S."/>
            <person name="Lage O.M."/>
            <person name="Pohl T."/>
            <person name="Merkel B.J."/>
            <person name="Hornburger P."/>
            <person name="Mueller R.-W."/>
            <person name="Bruemmer F."/>
            <person name="Labrenz M."/>
            <person name="Spormann A.M."/>
            <person name="Op den Camp H."/>
            <person name="Overmann J."/>
            <person name="Amann R."/>
            <person name="Jetten M.S.M."/>
            <person name="Mascher T."/>
            <person name="Medema M.H."/>
            <person name="Devos D.P."/>
            <person name="Kaster A.-K."/>
            <person name="Ovreas L."/>
            <person name="Rohde M."/>
            <person name="Galperin M.Y."/>
            <person name="Jogler C."/>
        </authorList>
    </citation>
    <scope>NUCLEOTIDE SEQUENCE [LARGE SCALE GENOMIC DNA]</scope>
    <source>
        <strain evidence="4 5">Pla175</strain>
    </source>
</reference>
<organism evidence="4 5">
    <name type="scientific">Pirellulimonas nuda</name>
    <dbReference type="NCBI Taxonomy" id="2528009"/>
    <lineage>
        <taxon>Bacteria</taxon>
        <taxon>Pseudomonadati</taxon>
        <taxon>Planctomycetota</taxon>
        <taxon>Planctomycetia</taxon>
        <taxon>Pirellulales</taxon>
        <taxon>Lacipirellulaceae</taxon>
        <taxon>Pirellulimonas</taxon>
    </lineage>
</organism>
<gene>
    <name evidence="4" type="primary">hrp1</name>
    <name evidence="4" type="ORF">Pla175_33020</name>
</gene>
<evidence type="ECO:0000259" key="3">
    <source>
        <dbReference type="PROSITE" id="PS51371"/>
    </source>
</evidence>